<feature type="compositionally biased region" description="Acidic residues" evidence="1">
    <location>
        <begin position="192"/>
        <end position="201"/>
    </location>
</feature>
<dbReference type="InParanoid" id="A0A1Y2EEA2"/>
<dbReference type="EMBL" id="MCGR01000058">
    <property type="protein sequence ID" value="ORY69125.1"/>
    <property type="molecule type" value="Genomic_DNA"/>
</dbReference>
<accession>A0A1Y2EEA2</accession>
<evidence type="ECO:0008006" key="4">
    <source>
        <dbReference type="Google" id="ProtNLM"/>
    </source>
</evidence>
<organism evidence="2 3">
    <name type="scientific">Leucosporidium creatinivorum</name>
    <dbReference type="NCBI Taxonomy" id="106004"/>
    <lineage>
        <taxon>Eukaryota</taxon>
        <taxon>Fungi</taxon>
        <taxon>Dikarya</taxon>
        <taxon>Basidiomycota</taxon>
        <taxon>Pucciniomycotina</taxon>
        <taxon>Microbotryomycetes</taxon>
        <taxon>Leucosporidiales</taxon>
        <taxon>Leucosporidium</taxon>
    </lineage>
</organism>
<dbReference type="Proteomes" id="UP000193467">
    <property type="component" value="Unassembled WGS sequence"/>
</dbReference>
<proteinExistence type="predicted"/>
<name>A0A1Y2EEA2_9BASI</name>
<reference evidence="2 3" key="1">
    <citation type="submission" date="2016-07" db="EMBL/GenBank/DDBJ databases">
        <title>Pervasive Adenine N6-methylation of Active Genes in Fungi.</title>
        <authorList>
            <consortium name="DOE Joint Genome Institute"/>
            <person name="Mondo S.J."/>
            <person name="Dannebaum R.O."/>
            <person name="Kuo R.C."/>
            <person name="Labutti K."/>
            <person name="Haridas S."/>
            <person name="Kuo A."/>
            <person name="Salamov A."/>
            <person name="Ahrendt S.R."/>
            <person name="Lipzen A."/>
            <person name="Sullivan W."/>
            <person name="Andreopoulos W.B."/>
            <person name="Clum A."/>
            <person name="Lindquist E."/>
            <person name="Daum C."/>
            <person name="Ramamoorthy G.K."/>
            <person name="Gryganskyi A."/>
            <person name="Culley D."/>
            <person name="Magnuson J.K."/>
            <person name="James T.Y."/>
            <person name="O'Malley M.A."/>
            <person name="Stajich J.E."/>
            <person name="Spatafora J.W."/>
            <person name="Visel A."/>
            <person name="Grigoriev I.V."/>
        </authorList>
    </citation>
    <scope>NUCLEOTIDE SEQUENCE [LARGE SCALE GENOMIC DNA]</scope>
    <source>
        <strain evidence="2 3">62-1032</strain>
    </source>
</reference>
<evidence type="ECO:0000256" key="1">
    <source>
        <dbReference type="SAM" id="MobiDB-lite"/>
    </source>
</evidence>
<protein>
    <recommendedName>
        <fullName evidence="4">Anaphase-promoting complex subunit 13</fullName>
    </recommendedName>
</protein>
<dbReference type="AlphaFoldDB" id="A0A1Y2EEA2"/>
<feature type="region of interest" description="Disordered" evidence="1">
    <location>
        <begin position="145"/>
        <end position="201"/>
    </location>
</feature>
<feature type="compositionally biased region" description="Low complexity" evidence="1">
    <location>
        <begin position="70"/>
        <end position="88"/>
    </location>
</feature>
<feature type="compositionally biased region" description="Polar residues" evidence="1">
    <location>
        <begin position="89"/>
        <end position="98"/>
    </location>
</feature>
<evidence type="ECO:0000313" key="3">
    <source>
        <dbReference type="Proteomes" id="UP000193467"/>
    </source>
</evidence>
<feature type="compositionally biased region" description="Basic and acidic residues" evidence="1">
    <location>
        <begin position="145"/>
        <end position="154"/>
    </location>
</feature>
<feature type="region of interest" description="Disordered" evidence="1">
    <location>
        <begin position="48"/>
        <end position="106"/>
    </location>
</feature>
<gene>
    <name evidence="2" type="ORF">BCR35DRAFT_308132</name>
</gene>
<evidence type="ECO:0000313" key="2">
    <source>
        <dbReference type="EMBL" id="ORY69125.1"/>
    </source>
</evidence>
<comment type="caution">
    <text evidence="2">The sequence shown here is derived from an EMBL/GenBank/DDBJ whole genome shotgun (WGS) entry which is preliminary data.</text>
</comment>
<sequence length="201" mass="21838">MGDDRFCYLHVPDALASHLLDEEDERLGWDLPDDDIKVPQHLLPSYQDEDDETVLPSASHPSYPYGNPYTSRPLSTSTSSHPSHTTASNPAHHSSLFPSSTTHSTSLATTLPNLQLRQLFLHTAFGEPRERVWGEMGLGEVVRGKEARRGVLREEGEEESQEGQTGTTAGGGGQGEPPAPAGQNAGDHPMSDEEEEAEEGE</sequence>
<dbReference type="OrthoDB" id="2351920at2759"/>
<keyword evidence="3" id="KW-1185">Reference proteome</keyword>